<accession>A0ABX3GMX1</accession>
<sequence>MNKTVALLILVGLVSGILSGCSEGKSSAKSGEDQILQYQSAPGSVSFPELAADLGYLGDLKLESIGDSVGGPESIQLTATKQIDFGAAFNGAIIKSYAKNVKIKSVIGSYGSDQNTYVGAYALEGGAIKSAKDFIGKKIGVNILGAHSEFVIKDYLRQGNLTEKEIEQVTLVTVPSSSAEQILRNHQIDVVMLSGIARDRALTTGGVAEIFKDIDVFGTEFTAGDYFFTDQYIKDNPNTVRQFVDGVAKAIEWARTTPREEVIKRFEEIINKRERKETTDNLKFWKSTGISEKGGVITPSEYDVWIDWLVANGELKEGQVKPEELYTNEFNPFAK</sequence>
<proteinExistence type="predicted"/>
<evidence type="ECO:0000313" key="3">
    <source>
        <dbReference type="Proteomes" id="UP000187158"/>
    </source>
</evidence>
<dbReference type="RefSeq" id="WP_076219501.1">
    <property type="nucleotide sequence ID" value="NZ_MPVP01000138.1"/>
</dbReference>
<gene>
    <name evidence="2" type="ORF">BSO21_19745</name>
</gene>
<dbReference type="EMBL" id="MPVP01000138">
    <property type="protein sequence ID" value="OMD28135.1"/>
    <property type="molecule type" value="Genomic_DNA"/>
</dbReference>
<evidence type="ECO:0000313" key="2">
    <source>
        <dbReference type="EMBL" id="OMD28135.1"/>
    </source>
</evidence>
<protein>
    <submittedName>
        <fullName evidence="2">ABC transporter substrate-binding protein</fullName>
    </submittedName>
</protein>
<organism evidence="2 3">
    <name type="scientific">Paenibacillus odorifer</name>
    <dbReference type="NCBI Taxonomy" id="189426"/>
    <lineage>
        <taxon>Bacteria</taxon>
        <taxon>Bacillati</taxon>
        <taxon>Bacillota</taxon>
        <taxon>Bacilli</taxon>
        <taxon>Bacillales</taxon>
        <taxon>Paenibacillaceae</taxon>
        <taxon>Paenibacillus</taxon>
    </lineage>
</organism>
<dbReference type="SUPFAM" id="SSF53850">
    <property type="entry name" value="Periplasmic binding protein-like II"/>
    <property type="match status" value="1"/>
</dbReference>
<dbReference type="PANTHER" id="PTHR31528">
    <property type="entry name" value="4-AMINO-5-HYDROXYMETHYL-2-METHYLPYRIMIDINE PHOSPHATE SYNTHASE THI11-RELATED"/>
    <property type="match status" value="1"/>
</dbReference>
<dbReference type="PANTHER" id="PTHR31528:SF15">
    <property type="entry name" value="RIBOFLAVIN-BINDING PROTEIN RIBY"/>
    <property type="match status" value="1"/>
</dbReference>
<dbReference type="PROSITE" id="PS51257">
    <property type="entry name" value="PROKAR_LIPOPROTEIN"/>
    <property type="match status" value="1"/>
</dbReference>
<dbReference type="Proteomes" id="UP000187158">
    <property type="component" value="Unassembled WGS sequence"/>
</dbReference>
<reference evidence="2 3" key="1">
    <citation type="submission" date="2016-11" db="EMBL/GenBank/DDBJ databases">
        <title>Paenibacillus species isolates.</title>
        <authorList>
            <person name="Beno S.M."/>
        </authorList>
    </citation>
    <scope>NUCLEOTIDE SEQUENCE [LARGE SCALE GENOMIC DNA]</scope>
    <source>
        <strain evidence="2 3">FSL H7-0433</strain>
    </source>
</reference>
<dbReference type="Pfam" id="PF09084">
    <property type="entry name" value="NMT1"/>
    <property type="match status" value="1"/>
</dbReference>
<comment type="caution">
    <text evidence="2">The sequence shown here is derived from an EMBL/GenBank/DDBJ whole genome shotgun (WGS) entry which is preliminary data.</text>
</comment>
<dbReference type="InterPro" id="IPR027939">
    <property type="entry name" value="NMT1/THI5"/>
</dbReference>
<evidence type="ECO:0000259" key="1">
    <source>
        <dbReference type="Pfam" id="PF09084"/>
    </source>
</evidence>
<keyword evidence="3" id="KW-1185">Reference proteome</keyword>
<name>A0ABX3GMX1_9BACL</name>
<dbReference type="InterPro" id="IPR015168">
    <property type="entry name" value="SsuA/THI5"/>
</dbReference>
<dbReference type="Gene3D" id="3.40.190.10">
    <property type="entry name" value="Periplasmic binding protein-like II"/>
    <property type="match status" value="2"/>
</dbReference>
<feature type="domain" description="SsuA/THI5-like" evidence="1">
    <location>
        <begin position="70"/>
        <end position="260"/>
    </location>
</feature>